<evidence type="ECO:0000313" key="3">
    <source>
        <dbReference type="Proteomes" id="UP000076927"/>
    </source>
</evidence>
<keyword evidence="1" id="KW-0472">Membrane</keyword>
<proteinExistence type="predicted"/>
<evidence type="ECO:0000313" key="2">
    <source>
        <dbReference type="EMBL" id="ANE45767.1"/>
    </source>
</evidence>
<keyword evidence="1" id="KW-0812">Transmembrane</keyword>
<dbReference type="PANTHER" id="PTHR36109:SF2">
    <property type="entry name" value="MEMBRANE PROTEIN"/>
    <property type="match status" value="1"/>
</dbReference>
<sequence>MRNHVIGVFSTEQETVSAIEKLRGLGYKADEISVVGRHANVKDEEGSKAPEGVAAGVSTGSIIGGITGLLVGLGVLIIPGIGPILAAGPIATTLAGIAVGAGTGGLVGTLIGLGIPEKDAELYNTYLQDEKLIVIIEAFDEHRDRIYDIFRQAGSLNQDTYIYSNPRNNDRMNVTINARH</sequence>
<keyword evidence="1" id="KW-1133">Transmembrane helix</keyword>
<evidence type="ECO:0008006" key="4">
    <source>
        <dbReference type="Google" id="ProtNLM"/>
    </source>
</evidence>
<reference evidence="2 3" key="1">
    <citation type="submission" date="2015-01" db="EMBL/GenBank/DDBJ databases">
        <title>Paenibacillus swuensis/DY6/whole genome sequencing.</title>
        <authorList>
            <person name="Kim M.K."/>
            <person name="Srinivasan S."/>
            <person name="Lee J.-J."/>
        </authorList>
    </citation>
    <scope>NUCLEOTIDE SEQUENCE [LARGE SCALE GENOMIC DNA]</scope>
    <source>
        <strain evidence="2 3">DY6</strain>
    </source>
</reference>
<gene>
    <name evidence="2" type="ORF">SY83_05030</name>
</gene>
<dbReference type="InterPro" id="IPR052948">
    <property type="entry name" value="Low_temp-induced_all0457"/>
</dbReference>
<accession>A0A172TFW4</accession>
<name>A0A172TFW4_9BACL</name>
<dbReference type="OrthoDB" id="118405at2"/>
<dbReference type="PATRIC" id="fig|1178515.4.peg.1019"/>
<feature type="transmembrane region" description="Helical" evidence="1">
    <location>
        <begin position="52"/>
        <end position="78"/>
    </location>
</feature>
<dbReference type="PANTHER" id="PTHR36109">
    <property type="entry name" value="MEMBRANE PROTEIN-RELATED"/>
    <property type="match status" value="1"/>
</dbReference>
<feature type="transmembrane region" description="Helical" evidence="1">
    <location>
        <begin position="90"/>
        <end position="113"/>
    </location>
</feature>
<dbReference type="Proteomes" id="UP000076927">
    <property type="component" value="Chromosome"/>
</dbReference>
<dbReference type="KEGG" id="pswu:SY83_05030"/>
<keyword evidence="3" id="KW-1185">Reference proteome</keyword>
<dbReference type="STRING" id="1178515.SY83_05030"/>
<protein>
    <recommendedName>
        <fullName evidence="4">Low temperature-induced protein</fullName>
    </recommendedName>
</protein>
<dbReference type="RefSeq" id="WP_068604831.1">
    <property type="nucleotide sequence ID" value="NZ_CP011388.1"/>
</dbReference>
<dbReference type="EMBL" id="CP011388">
    <property type="protein sequence ID" value="ANE45767.1"/>
    <property type="molecule type" value="Genomic_DNA"/>
</dbReference>
<evidence type="ECO:0000256" key="1">
    <source>
        <dbReference type="SAM" id="Phobius"/>
    </source>
</evidence>
<organism evidence="2 3">
    <name type="scientific">Paenibacillus swuensis</name>
    <dbReference type="NCBI Taxonomy" id="1178515"/>
    <lineage>
        <taxon>Bacteria</taxon>
        <taxon>Bacillati</taxon>
        <taxon>Bacillota</taxon>
        <taxon>Bacilli</taxon>
        <taxon>Bacillales</taxon>
        <taxon>Paenibacillaceae</taxon>
        <taxon>Paenibacillus</taxon>
    </lineage>
</organism>
<dbReference type="AlphaFoldDB" id="A0A172TFW4"/>